<accession>A0A6G1CIR5</accession>
<comment type="caution">
    <text evidence="1">The sequence shown here is derived from an EMBL/GenBank/DDBJ whole genome shotgun (WGS) entry which is preliminary data.</text>
</comment>
<protein>
    <recommendedName>
        <fullName evidence="3">DUF834 domain-containing protein</fullName>
    </recommendedName>
</protein>
<reference evidence="1 2" key="1">
    <citation type="submission" date="2019-11" db="EMBL/GenBank/DDBJ databases">
        <title>Whole genome sequence of Oryza granulata.</title>
        <authorList>
            <person name="Li W."/>
        </authorList>
    </citation>
    <scope>NUCLEOTIDE SEQUENCE [LARGE SCALE GENOMIC DNA]</scope>
    <source>
        <strain evidence="2">cv. Menghai</strain>
        <tissue evidence="1">Leaf</tissue>
    </source>
</reference>
<proteinExistence type="predicted"/>
<dbReference type="Proteomes" id="UP000479710">
    <property type="component" value="Unassembled WGS sequence"/>
</dbReference>
<sequence length="111" mass="12586">MQRQSHRVWARAVGVASLRYGTNHDEEVGRLPWQVEEDGIADKEEDRLEKSGRTIREALISVVTEADRLGSGDAKRRDGVEAKVEVELEVAEELVVMVEEEEVDLEEGTRR</sequence>
<evidence type="ECO:0008006" key="3">
    <source>
        <dbReference type="Google" id="ProtNLM"/>
    </source>
</evidence>
<dbReference type="EMBL" id="SPHZ02000009">
    <property type="protein sequence ID" value="KAF0899644.1"/>
    <property type="molecule type" value="Genomic_DNA"/>
</dbReference>
<evidence type="ECO:0000313" key="1">
    <source>
        <dbReference type="EMBL" id="KAF0899644.1"/>
    </source>
</evidence>
<keyword evidence="2" id="KW-1185">Reference proteome</keyword>
<dbReference type="AlphaFoldDB" id="A0A6G1CIR5"/>
<gene>
    <name evidence="1" type="ORF">E2562_020832</name>
</gene>
<evidence type="ECO:0000313" key="2">
    <source>
        <dbReference type="Proteomes" id="UP000479710"/>
    </source>
</evidence>
<organism evidence="1 2">
    <name type="scientific">Oryza meyeriana var. granulata</name>
    <dbReference type="NCBI Taxonomy" id="110450"/>
    <lineage>
        <taxon>Eukaryota</taxon>
        <taxon>Viridiplantae</taxon>
        <taxon>Streptophyta</taxon>
        <taxon>Embryophyta</taxon>
        <taxon>Tracheophyta</taxon>
        <taxon>Spermatophyta</taxon>
        <taxon>Magnoliopsida</taxon>
        <taxon>Liliopsida</taxon>
        <taxon>Poales</taxon>
        <taxon>Poaceae</taxon>
        <taxon>BOP clade</taxon>
        <taxon>Oryzoideae</taxon>
        <taxon>Oryzeae</taxon>
        <taxon>Oryzinae</taxon>
        <taxon>Oryza</taxon>
        <taxon>Oryza meyeriana</taxon>
    </lineage>
</organism>
<name>A0A6G1CIR5_9ORYZ</name>